<feature type="domain" description="Septum formation inhibitor MinC C-terminal" evidence="6">
    <location>
        <begin position="257"/>
        <end position="353"/>
    </location>
</feature>
<dbReference type="NCBIfam" id="NF001778">
    <property type="entry name" value="PRK00513.2-4"/>
    <property type="match status" value="1"/>
</dbReference>
<gene>
    <name evidence="5 7" type="primary">minC</name>
    <name evidence="7" type="ORF">DA73_0400004795</name>
</gene>
<dbReference type="OrthoDB" id="9790810at2"/>
<dbReference type="Pfam" id="PF03775">
    <property type="entry name" value="MinC_C"/>
    <property type="match status" value="1"/>
</dbReference>
<sequence length="375" mass="41227">MATYFNAEENPILPESEVNSVLVYLKSNSVEGSAEVISVSTSEKSPSAVAETASHVVTSDEESQPTVVDVDPNSVAADLEKNVLPETVSDSILTDLESNVVPINAESKPEPLTIDLDELSSLENTVNPNIQVQLKSDKERLLLILPTESQVPSSEYNWTDIWQQMKLRLLACNRSFSPNTPVYLEAQDRLLDGRQLQELAESLAQYQVHLKFISTSRRQTAIAAATAGYSVEQIQPTKTLRSEPKPTKLPLVEPLYLEKTVRSGEEIRHPGHIILLGDLNPGGIVIADGDILVWGRLRGITHAGSSGDRDCLIMALQMEPTQLRIADAVARAPEKSPTQYYPEVAYVTSEGIRIARSTDFSKILLSRLSQKKDEG</sequence>
<dbReference type="InterPro" id="IPR005526">
    <property type="entry name" value="Septum_form_inhib_MinC_C"/>
</dbReference>
<evidence type="ECO:0000256" key="1">
    <source>
        <dbReference type="ARBA" id="ARBA00022618"/>
    </source>
</evidence>
<keyword evidence="8" id="KW-1185">Reference proteome</keyword>
<reference evidence="7" key="1">
    <citation type="journal article" date="2015" name="Genome Announc.">
        <title>Draft Genome Sequence of Tolypothrix boutellei Strain VB521301.</title>
        <authorList>
            <person name="Chandrababunaidu M.M."/>
            <person name="Singh D."/>
            <person name="Sen D."/>
            <person name="Bhan S."/>
            <person name="Das S."/>
            <person name="Gupta A."/>
            <person name="Adhikary S.P."/>
            <person name="Tripathy S."/>
        </authorList>
    </citation>
    <scope>NUCLEOTIDE SEQUENCE</scope>
    <source>
        <strain evidence="7">VB521301</strain>
    </source>
</reference>
<dbReference type="GO" id="GO:0000917">
    <property type="term" value="P:division septum assembly"/>
    <property type="evidence" value="ECO:0007669"/>
    <property type="project" value="UniProtKB-KW"/>
</dbReference>
<comment type="function">
    <text evidence="5">Cell division inhibitor that blocks the formation of polar Z ring septums. Rapidly oscillates between the poles of the cell to destabilize FtsZ filaments that have formed before they mature into polar Z rings. Prevents FtsZ polymerization.</text>
</comment>
<dbReference type="Proteomes" id="UP000029738">
    <property type="component" value="Unassembled WGS sequence"/>
</dbReference>
<name>A0A8S9SXM3_9CYAN</name>
<evidence type="ECO:0000256" key="4">
    <source>
        <dbReference type="ARBA" id="ARBA00046874"/>
    </source>
</evidence>
<evidence type="ECO:0000313" key="7">
    <source>
        <dbReference type="EMBL" id="KAF3884845.1"/>
    </source>
</evidence>
<dbReference type="EMBL" id="JHEG04000001">
    <property type="protein sequence ID" value="KAF3884845.1"/>
    <property type="molecule type" value="Genomic_DNA"/>
</dbReference>
<dbReference type="InterPro" id="IPR013033">
    <property type="entry name" value="MinC"/>
</dbReference>
<keyword evidence="1 5" id="KW-0132">Cell division</keyword>
<accession>A0A8S9SXM3</accession>
<comment type="similarity">
    <text evidence="5">Belongs to the MinC family.</text>
</comment>
<dbReference type="SUPFAM" id="SSF63848">
    <property type="entry name" value="Cell-division inhibitor MinC, C-terminal domain"/>
    <property type="match status" value="1"/>
</dbReference>
<comment type="caution">
    <text evidence="7">The sequence shown here is derived from an EMBL/GenBank/DDBJ whole genome shotgun (WGS) entry which is preliminary data.</text>
</comment>
<dbReference type="InterPro" id="IPR016098">
    <property type="entry name" value="CAP/MinC_C"/>
</dbReference>
<evidence type="ECO:0000313" key="8">
    <source>
        <dbReference type="Proteomes" id="UP000029738"/>
    </source>
</evidence>
<dbReference type="AlphaFoldDB" id="A0A8S9SXM3"/>
<comment type="subunit">
    <text evidence="4 5">Interacts with MinD and FtsZ.</text>
</comment>
<dbReference type="Gene3D" id="2.160.20.70">
    <property type="match status" value="1"/>
</dbReference>
<keyword evidence="3 5" id="KW-0131">Cell cycle</keyword>
<dbReference type="GO" id="GO:0000902">
    <property type="term" value="P:cell morphogenesis"/>
    <property type="evidence" value="ECO:0007669"/>
    <property type="project" value="InterPro"/>
</dbReference>
<dbReference type="RefSeq" id="WP_050046419.1">
    <property type="nucleotide sequence ID" value="NZ_JHEG04000001.1"/>
</dbReference>
<organism evidence="7 8">
    <name type="scientific">Tolypothrix bouteillei VB521301</name>
    <dbReference type="NCBI Taxonomy" id="1479485"/>
    <lineage>
        <taxon>Bacteria</taxon>
        <taxon>Bacillati</taxon>
        <taxon>Cyanobacteriota</taxon>
        <taxon>Cyanophyceae</taxon>
        <taxon>Nostocales</taxon>
        <taxon>Tolypothrichaceae</taxon>
        <taxon>Tolypothrix</taxon>
    </lineage>
</organism>
<dbReference type="PANTHER" id="PTHR34108">
    <property type="entry name" value="SEPTUM SITE-DETERMINING PROTEIN MINC"/>
    <property type="match status" value="1"/>
</dbReference>
<protein>
    <recommendedName>
        <fullName evidence="5">Probable septum site-determining protein MinC</fullName>
    </recommendedName>
</protein>
<evidence type="ECO:0000256" key="3">
    <source>
        <dbReference type="ARBA" id="ARBA00023306"/>
    </source>
</evidence>
<reference evidence="7" key="2">
    <citation type="submission" date="2019-11" db="EMBL/GenBank/DDBJ databases">
        <title>Improved Assembly of Tolypothrix boutellei genome.</title>
        <authorList>
            <person name="Sarangi A.N."/>
            <person name="Mukherjee M."/>
            <person name="Ghosh S."/>
            <person name="Singh D."/>
            <person name="Das A."/>
            <person name="Kant S."/>
            <person name="Prusty A."/>
            <person name="Tripathy S."/>
        </authorList>
    </citation>
    <scope>NUCLEOTIDE SEQUENCE</scope>
    <source>
        <strain evidence="7">VB521301</strain>
    </source>
</reference>
<dbReference type="HAMAP" id="MF_00267">
    <property type="entry name" value="MinC"/>
    <property type="match status" value="1"/>
</dbReference>
<evidence type="ECO:0000256" key="5">
    <source>
        <dbReference type="HAMAP-Rule" id="MF_00267"/>
    </source>
</evidence>
<dbReference type="PANTHER" id="PTHR34108:SF1">
    <property type="entry name" value="SEPTUM SITE-DETERMINING PROTEIN MINC"/>
    <property type="match status" value="1"/>
</dbReference>
<evidence type="ECO:0000256" key="2">
    <source>
        <dbReference type="ARBA" id="ARBA00023210"/>
    </source>
</evidence>
<proteinExistence type="inferred from homology"/>
<evidence type="ECO:0000259" key="6">
    <source>
        <dbReference type="Pfam" id="PF03775"/>
    </source>
</evidence>
<dbReference type="GO" id="GO:1901891">
    <property type="term" value="P:regulation of cell septum assembly"/>
    <property type="evidence" value="ECO:0007669"/>
    <property type="project" value="InterPro"/>
</dbReference>
<dbReference type="InterPro" id="IPR036145">
    <property type="entry name" value="MinC_C_sf"/>
</dbReference>
<keyword evidence="2 5" id="KW-0717">Septation</keyword>